<feature type="region of interest" description="Disordered" evidence="8">
    <location>
        <begin position="313"/>
        <end position="392"/>
    </location>
</feature>
<evidence type="ECO:0000313" key="12">
    <source>
        <dbReference type="Proteomes" id="UP000298787"/>
    </source>
</evidence>
<keyword evidence="4 7" id="KW-0805">Transcription regulation</keyword>
<proteinExistence type="inferred from homology"/>
<feature type="region of interest" description="Disordered" evidence="8">
    <location>
        <begin position="470"/>
        <end position="526"/>
    </location>
</feature>
<evidence type="ECO:0000313" key="11">
    <source>
        <dbReference type="EMBL" id="TKS87399.1"/>
    </source>
</evidence>
<evidence type="ECO:0000259" key="9">
    <source>
        <dbReference type="Pfam" id="PF06752"/>
    </source>
</evidence>
<evidence type="ECO:0000259" key="10">
    <source>
        <dbReference type="Pfam" id="PF10513"/>
    </source>
</evidence>
<feature type="domain" description="Enhancer of polycomb-like N-terminal" evidence="10">
    <location>
        <begin position="7"/>
        <end position="148"/>
    </location>
</feature>
<feature type="region of interest" description="Disordered" evidence="8">
    <location>
        <begin position="699"/>
        <end position="732"/>
    </location>
</feature>
<keyword evidence="5 7" id="KW-0804">Transcription</keyword>
<name>A0A4U5VH67_COLLU</name>
<dbReference type="AlphaFoldDB" id="A0A4U5VH67"/>
<dbReference type="GO" id="GO:0005634">
    <property type="term" value="C:nucleus"/>
    <property type="evidence" value="ECO:0007669"/>
    <property type="project" value="UniProtKB-SubCell"/>
</dbReference>
<feature type="compositionally biased region" description="Low complexity" evidence="8">
    <location>
        <begin position="614"/>
        <end position="626"/>
    </location>
</feature>
<dbReference type="Pfam" id="PF10513">
    <property type="entry name" value="EPL1"/>
    <property type="match status" value="1"/>
</dbReference>
<evidence type="ECO:0000256" key="2">
    <source>
        <dbReference type="ARBA" id="ARBA00008035"/>
    </source>
</evidence>
<dbReference type="PANTHER" id="PTHR14898">
    <property type="entry name" value="ENHANCER OF POLYCOMB"/>
    <property type="match status" value="1"/>
</dbReference>
<evidence type="ECO:0000256" key="6">
    <source>
        <dbReference type="ARBA" id="ARBA00023242"/>
    </source>
</evidence>
<feature type="region of interest" description="Disordered" evidence="8">
    <location>
        <begin position="574"/>
        <end position="594"/>
    </location>
</feature>
<dbReference type="InterPro" id="IPR009607">
    <property type="entry name" value="Enhancer_polycomb_C"/>
</dbReference>
<keyword evidence="12" id="KW-1185">Reference proteome</keyword>
<comment type="subcellular location">
    <subcellularLocation>
        <location evidence="1 7">Nucleus</location>
    </subcellularLocation>
</comment>
<feature type="region of interest" description="Disordered" evidence="8">
    <location>
        <begin position="610"/>
        <end position="637"/>
    </location>
</feature>
<dbReference type="InterPro" id="IPR024943">
    <property type="entry name" value="Enhancer_polycomb"/>
</dbReference>
<dbReference type="InterPro" id="IPR019542">
    <property type="entry name" value="Enhancer_polycomb-like_N"/>
</dbReference>
<feature type="compositionally biased region" description="Basic and acidic residues" evidence="8">
    <location>
        <begin position="313"/>
        <end position="331"/>
    </location>
</feature>
<comment type="similarity">
    <text evidence="2 7">Belongs to the enhancer of polycomb family.</text>
</comment>
<reference evidence="11 12" key="1">
    <citation type="submission" date="2019-01" db="EMBL/GenBank/DDBJ databases">
        <title>Genome Assembly of Collichthys lucidus.</title>
        <authorList>
            <person name="Cai M."/>
            <person name="Xiao S."/>
        </authorList>
    </citation>
    <scope>NUCLEOTIDE SEQUENCE [LARGE SCALE GENOMIC DNA]</scope>
    <source>
        <strain evidence="11">JT15FE1705JMU</strain>
        <tissue evidence="11">Muscle</tissue>
    </source>
</reference>
<feature type="compositionally biased region" description="Low complexity" evidence="8">
    <location>
        <begin position="700"/>
        <end position="732"/>
    </location>
</feature>
<dbReference type="GO" id="GO:0006357">
    <property type="term" value="P:regulation of transcription by RNA polymerase II"/>
    <property type="evidence" value="ECO:0007669"/>
    <property type="project" value="InterPro"/>
</dbReference>
<evidence type="ECO:0000256" key="5">
    <source>
        <dbReference type="ARBA" id="ARBA00023163"/>
    </source>
</evidence>
<keyword evidence="3" id="KW-0156">Chromatin regulator</keyword>
<dbReference type="GO" id="GO:0035267">
    <property type="term" value="C:NuA4 histone acetyltransferase complex"/>
    <property type="evidence" value="ECO:0007669"/>
    <property type="project" value="InterPro"/>
</dbReference>
<accession>A0A4U5VH67</accession>
<evidence type="ECO:0000256" key="1">
    <source>
        <dbReference type="ARBA" id="ARBA00004123"/>
    </source>
</evidence>
<dbReference type="GO" id="GO:0006325">
    <property type="term" value="P:chromatin organization"/>
    <property type="evidence" value="ECO:0007669"/>
    <property type="project" value="UniProtKB-KW"/>
</dbReference>
<feature type="compositionally biased region" description="Polar residues" evidence="8">
    <location>
        <begin position="574"/>
        <end position="588"/>
    </location>
</feature>
<gene>
    <name evidence="11" type="ORF">D9C73_021523</name>
</gene>
<feature type="compositionally biased region" description="Low complexity" evidence="8">
    <location>
        <begin position="493"/>
        <end position="514"/>
    </location>
</feature>
<evidence type="ECO:0000256" key="3">
    <source>
        <dbReference type="ARBA" id="ARBA00022853"/>
    </source>
</evidence>
<evidence type="ECO:0000256" key="4">
    <source>
        <dbReference type="ARBA" id="ARBA00023015"/>
    </source>
</evidence>
<dbReference type="Proteomes" id="UP000298787">
    <property type="component" value="Chromosome 19"/>
</dbReference>
<keyword evidence="6 7" id="KW-0539">Nucleus</keyword>
<dbReference type="STRING" id="240159.A0A4U5VH67"/>
<evidence type="ECO:0000256" key="7">
    <source>
        <dbReference type="RuleBase" id="RU361124"/>
    </source>
</evidence>
<evidence type="ECO:0000256" key="8">
    <source>
        <dbReference type="SAM" id="MobiDB-lite"/>
    </source>
</evidence>
<protein>
    <recommendedName>
        <fullName evidence="7">Enhancer of polycomb homolog</fullName>
    </recommendedName>
</protein>
<sequence length="822" mass="90633">MSKLSFRARALDASKPLPVFRCEDLPDLHEYASINRAVPQMPTGMEKEEESEHHLQRAISAQQVYGEKRDNMVIPVPEAERNITHYESLYPGEFKMPKQLIHIQPFSLDTEQPDYDLDSEDETFVNKLKKKMEITALQFEEMIDRLEKGSGQQLVSLQEAKLLLKEDDELIKEVFDYWSRKRKTCKGSCLIPNVKQEKRDGSSTSDPYVAFRRRTEKMQTRKNRKNDEASYEKMLKLRRDLSRAVTILEMIKRREKSKRELLHLTLEIVEKRNAMPDFGSEVMAEALAQRALVKPVYTIPIIPLSNSNQYRHQDHLDMKDYKKPEKTEAVRPKRKYEKKPKIPPLSAPQHSGPSVFNPKDLNQYDFPSSDEEPFSQIHSGSSEAEEENDPDGCYAFRRKAGCQYYASRPDQSGNWPWVSPSEGGLGDPRFRYCLTSLNTPRRCIGLARRRVGRGGRILLDRAHADLDSICHSLDSDPEPEPLASPLLTSPLRNSNASTSETNTSDPTSSSHLPSSPSPPSSSSPTPVDLSRILLNIKSCRWRHFRPRTLSHHPLGGGDLSRRGFRDLSRTVSGLSRTLSGGASTQNRTGPAPTPINVLTAEQYQQHQEQLALMQKQQLEQSQQQQQANKPAASSNTQALASKTLDQASAQFAASALVTTDQLLAYKSKEELVLASGVNGVLTGAGVFKGVHLSSSTAALHQTNQSTHTTTSAAPTFLQPSSNSATPSPANAVPTSLATAPGAHAAAALGILGCSAANATPATTQVLIGNNICLSVPSAASLAGRHIPRTLGNVPPSALKLSATTNLQMPKVSGASSMDLGSR</sequence>
<organism evidence="11 12">
    <name type="scientific">Collichthys lucidus</name>
    <name type="common">Big head croaker</name>
    <name type="synonym">Sciaena lucida</name>
    <dbReference type="NCBI Taxonomy" id="240159"/>
    <lineage>
        <taxon>Eukaryota</taxon>
        <taxon>Metazoa</taxon>
        <taxon>Chordata</taxon>
        <taxon>Craniata</taxon>
        <taxon>Vertebrata</taxon>
        <taxon>Euteleostomi</taxon>
        <taxon>Actinopterygii</taxon>
        <taxon>Neopterygii</taxon>
        <taxon>Teleostei</taxon>
        <taxon>Neoteleostei</taxon>
        <taxon>Acanthomorphata</taxon>
        <taxon>Eupercaria</taxon>
        <taxon>Sciaenidae</taxon>
        <taxon>Collichthys</taxon>
    </lineage>
</organism>
<feature type="compositionally biased region" description="Polar residues" evidence="8">
    <location>
        <begin position="627"/>
        <end position="637"/>
    </location>
</feature>
<dbReference type="EMBL" id="CM014096">
    <property type="protein sequence ID" value="TKS87399.1"/>
    <property type="molecule type" value="Genomic_DNA"/>
</dbReference>
<feature type="domain" description="Enhancer of polycomb C-terminal" evidence="9">
    <location>
        <begin position="597"/>
        <end position="822"/>
    </location>
</feature>
<dbReference type="Pfam" id="PF06752">
    <property type="entry name" value="E_Pc_C"/>
    <property type="match status" value="1"/>
</dbReference>